<dbReference type="Proteomes" id="UP001596203">
    <property type="component" value="Unassembled WGS sequence"/>
</dbReference>
<comment type="caution">
    <text evidence="6">The sequence shown here is derived from an EMBL/GenBank/DDBJ whole genome shotgun (WGS) entry which is preliminary data.</text>
</comment>
<dbReference type="EMBL" id="JBHSPR010000017">
    <property type="protein sequence ID" value="MFC6018747.1"/>
    <property type="molecule type" value="Genomic_DNA"/>
</dbReference>
<organism evidence="6 7">
    <name type="scientific">Plantactinospora solaniradicis</name>
    <dbReference type="NCBI Taxonomy" id="1723736"/>
    <lineage>
        <taxon>Bacteria</taxon>
        <taxon>Bacillati</taxon>
        <taxon>Actinomycetota</taxon>
        <taxon>Actinomycetes</taxon>
        <taxon>Micromonosporales</taxon>
        <taxon>Micromonosporaceae</taxon>
        <taxon>Plantactinospora</taxon>
    </lineage>
</organism>
<dbReference type="PANTHER" id="PTHR24220">
    <property type="entry name" value="IMPORT ATP-BINDING PROTEIN"/>
    <property type="match status" value="1"/>
</dbReference>
<dbReference type="Pfam" id="PF00005">
    <property type="entry name" value="ABC_tran"/>
    <property type="match status" value="1"/>
</dbReference>
<dbReference type="InterPro" id="IPR003593">
    <property type="entry name" value="AAA+_ATPase"/>
</dbReference>
<proteinExistence type="predicted"/>
<dbReference type="InterPro" id="IPR017911">
    <property type="entry name" value="MacB-like_ATP-bd"/>
</dbReference>
<dbReference type="PROSITE" id="PS00211">
    <property type="entry name" value="ABC_TRANSPORTER_1"/>
    <property type="match status" value="1"/>
</dbReference>
<evidence type="ECO:0000256" key="3">
    <source>
        <dbReference type="ARBA" id="ARBA00022840"/>
    </source>
</evidence>
<dbReference type="Gene3D" id="3.40.50.300">
    <property type="entry name" value="P-loop containing nucleotide triphosphate hydrolases"/>
    <property type="match status" value="1"/>
</dbReference>
<dbReference type="InterPro" id="IPR015854">
    <property type="entry name" value="ABC_transpr_LolD-like"/>
</dbReference>
<gene>
    <name evidence="6" type="ORF">ACFP2T_21365</name>
</gene>
<dbReference type="InterPro" id="IPR027417">
    <property type="entry name" value="P-loop_NTPase"/>
</dbReference>
<dbReference type="PANTHER" id="PTHR24220:SF86">
    <property type="entry name" value="ABC TRANSPORTER ABCH.1"/>
    <property type="match status" value="1"/>
</dbReference>
<evidence type="ECO:0000256" key="4">
    <source>
        <dbReference type="SAM" id="MobiDB-lite"/>
    </source>
</evidence>
<evidence type="ECO:0000256" key="2">
    <source>
        <dbReference type="ARBA" id="ARBA00022741"/>
    </source>
</evidence>
<protein>
    <submittedName>
        <fullName evidence="6">ABC transporter ATP-binding protein</fullName>
    </submittedName>
</protein>
<feature type="domain" description="ABC transporter" evidence="5">
    <location>
        <begin position="16"/>
        <end position="250"/>
    </location>
</feature>
<dbReference type="RefSeq" id="WP_377424411.1">
    <property type="nucleotide sequence ID" value="NZ_JBHSPR010000017.1"/>
</dbReference>
<dbReference type="InterPro" id="IPR003439">
    <property type="entry name" value="ABC_transporter-like_ATP-bd"/>
</dbReference>
<keyword evidence="1" id="KW-0813">Transport</keyword>
<evidence type="ECO:0000259" key="5">
    <source>
        <dbReference type="PROSITE" id="PS50893"/>
    </source>
</evidence>
<keyword evidence="7" id="KW-1185">Reference proteome</keyword>
<name>A0ABW1KCF1_9ACTN</name>
<keyword evidence="3 6" id="KW-0067">ATP-binding</keyword>
<dbReference type="SUPFAM" id="SSF52540">
    <property type="entry name" value="P-loop containing nucleoside triphosphate hydrolases"/>
    <property type="match status" value="1"/>
</dbReference>
<dbReference type="InterPro" id="IPR017871">
    <property type="entry name" value="ABC_transporter-like_CS"/>
</dbReference>
<evidence type="ECO:0000313" key="7">
    <source>
        <dbReference type="Proteomes" id="UP001596203"/>
    </source>
</evidence>
<evidence type="ECO:0000256" key="1">
    <source>
        <dbReference type="ARBA" id="ARBA00022448"/>
    </source>
</evidence>
<dbReference type="SMART" id="SM00382">
    <property type="entry name" value="AAA"/>
    <property type="match status" value="1"/>
</dbReference>
<feature type="compositionally biased region" description="Basic and acidic residues" evidence="4">
    <location>
        <begin position="252"/>
        <end position="266"/>
    </location>
</feature>
<keyword evidence="2" id="KW-0547">Nucleotide-binding</keyword>
<sequence>MTGVVGGAPLGAVPVLELRAVSRRYGNLSVLHDVDLRVDRGELVAVVGPSGSGKTTLLQLMGTLDRPSAGTVHVDGRDTSRMRDAELSALRAYRIGFVFQQFFLSPTLRAVDNVATGLLYTGLPAARRRERAVAALDRVGLSHRLWHRPGQLSGGECQRVAIARALVGEPAVVLADEPTGNLDSRSGEAVLSLLRELHADGSTIVVITHDASLAASLPRRVGIRDGRIQSDDRIQSDEWIQSDGGIQSDGRIQSDDRIQSAERTRGDGGTGR</sequence>
<accession>A0ABW1KCF1</accession>
<dbReference type="CDD" id="cd03255">
    <property type="entry name" value="ABC_MJ0796_LolCDE_FtsE"/>
    <property type="match status" value="1"/>
</dbReference>
<dbReference type="PROSITE" id="PS50893">
    <property type="entry name" value="ABC_TRANSPORTER_2"/>
    <property type="match status" value="1"/>
</dbReference>
<evidence type="ECO:0000313" key="6">
    <source>
        <dbReference type="EMBL" id="MFC6018747.1"/>
    </source>
</evidence>
<feature type="region of interest" description="Disordered" evidence="4">
    <location>
        <begin position="234"/>
        <end position="272"/>
    </location>
</feature>
<dbReference type="GO" id="GO:0005524">
    <property type="term" value="F:ATP binding"/>
    <property type="evidence" value="ECO:0007669"/>
    <property type="project" value="UniProtKB-KW"/>
</dbReference>
<reference evidence="7" key="1">
    <citation type="journal article" date="2019" name="Int. J. Syst. Evol. Microbiol.">
        <title>The Global Catalogue of Microorganisms (GCM) 10K type strain sequencing project: providing services to taxonomists for standard genome sequencing and annotation.</title>
        <authorList>
            <consortium name="The Broad Institute Genomics Platform"/>
            <consortium name="The Broad Institute Genome Sequencing Center for Infectious Disease"/>
            <person name="Wu L."/>
            <person name="Ma J."/>
        </authorList>
    </citation>
    <scope>NUCLEOTIDE SEQUENCE [LARGE SCALE GENOMIC DNA]</scope>
    <source>
        <strain evidence="7">ZS-35-S2</strain>
    </source>
</reference>